<dbReference type="RefSeq" id="WP_150407698.1">
    <property type="nucleotide sequence ID" value="NZ_VXLC01000035.1"/>
</dbReference>
<reference evidence="2 3" key="1">
    <citation type="submission" date="2019-09" db="EMBL/GenBank/DDBJ databases">
        <authorList>
            <person name="Wang X."/>
        </authorList>
    </citation>
    <scope>NUCLEOTIDE SEQUENCE [LARGE SCALE GENOMIC DNA]</scope>
    <source>
        <strain evidence="2 3">CICC 11023</strain>
    </source>
</reference>
<sequence length="181" mass="20024">MNRGSRLLAGERRRRARHPSGGARLPSAAQVIAVSSHALEITARSGDPEILRLVRDLAAIGWHSHYFDYPGAGPDLEVVATESELSHDTLLVGLDRHIRHRVPHRRRRRVKVHTEPLAMVVDRLVSLAITHSVLAVAGDRRGGVRELDTALADLALAYDQLVADLTTGRRRQPRFAISRAI</sequence>
<organism evidence="2 3">
    <name type="scientific">Nocardia colli</name>
    <dbReference type="NCBI Taxonomy" id="2545717"/>
    <lineage>
        <taxon>Bacteria</taxon>
        <taxon>Bacillati</taxon>
        <taxon>Actinomycetota</taxon>
        <taxon>Actinomycetes</taxon>
        <taxon>Mycobacteriales</taxon>
        <taxon>Nocardiaceae</taxon>
        <taxon>Nocardia</taxon>
    </lineage>
</organism>
<dbReference type="EMBL" id="VXLC01000035">
    <property type="protein sequence ID" value="KAA8880374.1"/>
    <property type="molecule type" value="Genomic_DNA"/>
</dbReference>
<proteinExistence type="predicted"/>
<gene>
    <name evidence="2" type="ORF">F3087_41625</name>
</gene>
<feature type="region of interest" description="Disordered" evidence="1">
    <location>
        <begin position="1"/>
        <end position="24"/>
    </location>
</feature>
<protein>
    <submittedName>
        <fullName evidence="2">DUF4254 domain-containing protein</fullName>
    </submittedName>
</protein>
<evidence type="ECO:0000313" key="3">
    <source>
        <dbReference type="Proteomes" id="UP000323876"/>
    </source>
</evidence>
<evidence type="ECO:0000313" key="2">
    <source>
        <dbReference type="EMBL" id="KAA8880374.1"/>
    </source>
</evidence>
<dbReference type="OrthoDB" id="4553469at2"/>
<dbReference type="AlphaFoldDB" id="A0A5N0DWP2"/>
<name>A0A5N0DWP2_9NOCA</name>
<dbReference type="Proteomes" id="UP000323876">
    <property type="component" value="Unassembled WGS sequence"/>
</dbReference>
<accession>A0A5N0DWP2</accession>
<comment type="caution">
    <text evidence="2">The sequence shown here is derived from an EMBL/GenBank/DDBJ whole genome shotgun (WGS) entry which is preliminary data.</text>
</comment>
<evidence type="ECO:0000256" key="1">
    <source>
        <dbReference type="SAM" id="MobiDB-lite"/>
    </source>
</evidence>
<keyword evidence="3" id="KW-1185">Reference proteome</keyword>